<sequence length="354" mass="40575">MQKRVAILEIGGSHDECILSQLIGLKAANCWIVFCGTREMLKKNSQFEYYIDAFHEVKLPRSTFGDFFEMVRLNKWFSANAIDIVIANTAQGGHIRNLCLTARPKVKFFGIIHTIKMLNGSFTQSLISRKINQYFVLNDTLKKRVKEKPGIQIHSFYPLSYPHFDQQEAKSAGEFRVAIIGGVENRRKDLAGFLAMAQTTPKHVQFYFLGKSNPGSDEVKVFEQRLEELQLTDRVQLFHEFVSEESFDACLQQTDAIFPLVHPGTPSADEYFSRQISGAINIAFSYKIPMMIHEHYQDWEDFQSGVAFYNLTNFPGQFSTFLSDHQELKQQLVSNPKFSSEIQNQQFARVVLQG</sequence>
<dbReference type="Gene3D" id="3.40.50.2000">
    <property type="entry name" value="Glycogen Phosphorylase B"/>
    <property type="match status" value="1"/>
</dbReference>
<protein>
    <recommendedName>
        <fullName evidence="3">Glycosyltransferase</fullName>
    </recommendedName>
</protein>
<name>A0A8J6PIJ9_9FLAO</name>
<evidence type="ECO:0000313" key="1">
    <source>
        <dbReference type="EMBL" id="MBC9812276.1"/>
    </source>
</evidence>
<proteinExistence type="predicted"/>
<evidence type="ECO:0008006" key="3">
    <source>
        <dbReference type="Google" id="ProtNLM"/>
    </source>
</evidence>
<dbReference type="RefSeq" id="WP_163489678.1">
    <property type="nucleotide sequence ID" value="NZ_JACVEL010000004.1"/>
</dbReference>
<reference evidence="1" key="1">
    <citation type="submission" date="2020-09" db="EMBL/GenBank/DDBJ databases">
        <title>Taishania pollutisoli gen. nov., sp. nov., Isolated from Tetrabromobisphenol A-Contaminated Soil.</title>
        <authorList>
            <person name="Chen Q."/>
        </authorList>
    </citation>
    <scope>NUCLEOTIDE SEQUENCE</scope>
    <source>
        <strain evidence="1">CZZ-1</strain>
    </source>
</reference>
<dbReference type="AlphaFoldDB" id="A0A8J6PIJ9"/>
<comment type="caution">
    <text evidence="1">The sequence shown here is derived from an EMBL/GenBank/DDBJ whole genome shotgun (WGS) entry which is preliminary data.</text>
</comment>
<keyword evidence="2" id="KW-1185">Reference proteome</keyword>
<dbReference type="EMBL" id="JACVEL010000004">
    <property type="protein sequence ID" value="MBC9812276.1"/>
    <property type="molecule type" value="Genomic_DNA"/>
</dbReference>
<accession>A0A8J6PIJ9</accession>
<evidence type="ECO:0000313" key="2">
    <source>
        <dbReference type="Proteomes" id="UP000652681"/>
    </source>
</evidence>
<gene>
    <name evidence="1" type="ORF">H9Y05_07255</name>
</gene>
<dbReference type="SUPFAM" id="SSF53756">
    <property type="entry name" value="UDP-Glycosyltransferase/glycogen phosphorylase"/>
    <property type="match status" value="1"/>
</dbReference>
<organism evidence="1 2">
    <name type="scientific">Taishania pollutisoli</name>
    <dbReference type="NCBI Taxonomy" id="2766479"/>
    <lineage>
        <taxon>Bacteria</taxon>
        <taxon>Pseudomonadati</taxon>
        <taxon>Bacteroidota</taxon>
        <taxon>Flavobacteriia</taxon>
        <taxon>Flavobacteriales</taxon>
        <taxon>Crocinitomicaceae</taxon>
        <taxon>Taishania</taxon>
    </lineage>
</organism>
<dbReference type="Proteomes" id="UP000652681">
    <property type="component" value="Unassembled WGS sequence"/>
</dbReference>